<dbReference type="AlphaFoldDB" id="A0A0M0JKJ7"/>
<evidence type="ECO:0000256" key="6">
    <source>
        <dbReference type="ARBA" id="ARBA00023027"/>
    </source>
</evidence>
<dbReference type="GO" id="GO:0006302">
    <property type="term" value="P:double-strand break repair"/>
    <property type="evidence" value="ECO:0007669"/>
    <property type="project" value="TreeGrafter"/>
</dbReference>
<dbReference type="InterPro" id="IPR002110">
    <property type="entry name" value="Ankyrin_rpt"/>
</dbReference>
<evidence type="ECO:0000313" key="14">
    <source>
        <dbReference type="Proteomes" id="UP000037460"/>
    </source>
</evidence>
<dbReference type="EC" id="2.4.2.30" evidence="2"/>
<evidence type="ECO:0000256" key="10">
    <source>
        <dbReference type="PROSITE-ProRule" id="PRU00023"/>
    </source>
</evidence>
<dbReference type="PANTHER" id="PTHR10459">
    <property type="entry name" value="DNA LIGASE"/>
    <property type="match status" value="1"/>
</dbReference>
<feature type="compositionally biased region" description="Low complexity" evidence="11">
    <location>
        <begin position="113"/>
        <end position="126"/>
    </location>
</feature>
<dbReference type="InterPro" id="IPR036930">
    <property type="entry name" value="WGR_dom_sf"/>
</dbReference>
<dbReference type="InterPro" id="IPR050800">
    <property type="entry name" value="ARTD/PARP"/>
</dbReference>
<dbReference type="InterPro" id="IPR008893">
    <property type="entry name" value="WGR_domain"/>
</dbReference>
<dbReference type="PROSITE" id="PS50088">
    <property type="entry name" value="ANK_REPEAT"/>
    <property type="match status" value="1"/>
</dbReference>
<feature type="domain" description="WGR" evidence="12">
    <location>
        <begin position="168"/>
        <end position="268"/>
    </location>
</feature>
<comment type="catalytic activity">
    <reaction evidence="9">
        <text>NAD(+) + (ADP-D-ribosyl)n-acceptor = nicotinamide + (ADP-D-ribosyl)n+1-acceptor + H(+).</text>
        <dbReference type="EC" id="2.4.2.30"/>
    </reaction>
</comment>
<name>A0A0M0JKJ7_9EUKA</name>
<dbReference type="PROSITE" id="PS50297">
    <property type="entry name" value="ANK_REP_REGION"/>
    <property type="match status" value="1"/>
</dbReference>
<evidence type="ECO:0000256" key="4">
    <source>
        <dbReference type="ARBA" id="ARBA00022679"/>
    </source>
</evidence>
<dbReference type="Pfam" id="PF12796">
    <property type="entry name" value="Ank_2"/>
    <property type="match status" value="1"/>
</dbReference>
<dbReference type="EMBL" id="JWZX01002765">
    <property type="protein sequence ID" value="KOO27106.1"/>
    <property type="molecule type" value="Genomic_DNA"/>
</dbReference>
<evidence type="ECO:0000256" key="5">
    <source>
        <dbReference type="ARBA" id="ARBA00022695"/>
    </source>
</evidence>
<feature type="repeat" description="ANK" evidence="10">
    <location>
        <begin position="40"/>
        <end position="72"/>
    </location>
</feature>
<dbReference type="Proteomes" id="UP000037460">
    <property type="component" value="Unassembled WGS sequence"/>
</dbReference>
<dbReference type="GO" id="GO:0003950">
    <property type="term" value="F:NAD+ poly-ADP-ribosyltransferase activity"/>
    <property type="evidence" value="ECO:0007669"/>
    <property type="project" value="UniProtKB-EC"/>
</dbReference>
<dbReference type="GO" id="GO:0005730">
    <property type="term" value="C:nucleolus"/>
    <property type="evidence" value="ECO:0007669"/>
    <property type="project" value="TreeGrafter"/>
</dbReference>
<protein>
    <recommendedName>
        <fullName evidence="2">NAD(+) ADP-ribosyltransferase</fullName>
        <ecNumber evidence="2">2.4.2.30</ecNumber>
    </recommendedName>
</protein>
<evidence type="ECO:0000256" key="7">
    <source>
        <dbReference type="ARBA" id="ARBA00023242"/>
    </source>
</evidence>
<keyword evidence="3" id="KW-0328">Glycosyltransferase</keyword>
<comment type="caution">
    <text evidence="13">The sequence shown here is derived from an EMBL/GenBank/DDBJ whole genome shotgun (WGS) entry which is preliminary data.</text>
</comment>
<feature type="region of interest" description="Disordered" evidence="11">
    <location>
        <begin position="96"/>
        <end position="134"/>
    </location>
</feature>
<keyword evidence="4" id="KW-0808">Transferase</keyword>
<reference evidence="14" key="1">
    <citation type="journal article" date="2015" name="PLoS Genet.">
        <title>Genome Sequence and Transcriptome Analyses of Chrysochromulina tobin: Metabolic Tools for Enhanced Algal Fitness in the Prominent Order Prymnesiales (Haptophyceae).</title>
        <authorList>
            <person name="Hovde B.T."/>
            <person name="Deodato C.R."/>
            <person name="Hunsperger H.M."/>
            <person name="Ryken S.A."/>
            <person name="Yost W."/>
            <person name="Jha R.K."/>
            <person name="Patterson J."/>
            <person name="Monnat R.J. Jr."/>
            <person name="Barlow S.B."/>
            <person name="Starkenburg S.R."/>
            <person name="Cattolico R.A."/>
        </authorList>
    </citation>
    <scope>NUCLEOTIDE SEQUENCE</scope>
    <source>
        <strain evidence="14">CCMP291</strain>
    </source>
</reference>
<evidence type="ECO:0000256" key="9">
    <source>
        <dbReference type="ARBA" id="ARBA00033987"/>
    </source>
</evidence>
<sequence>MPPSIADQHLFLDFAKKYDFAKVRELIEKDIAYVNAQPSGRWTALHQACHQGDSSTVEFLLGKGADTKVTTQAGETPRAVAEGRGHTACVKLLDDHHTAANGSPSKKGKGKSKAASSAAGAPAPKSQKVSQKKGVAQVKFDASGAAATGKQVVKGQAGVDASCPIAADVHVYEADDDDVYDALLNQTDIATNANKYYIIQVLETDDASKNYYTWNRWGRVGEERNKQNQLLGPLSLEMALDDFRKKFKDKTKNEWDERANFVKHDKKYQLLERDYGGGDEDDDE</sequence>
<proteinExistence type="inferred from homology"/>
<dbReference type="FunFam" id="2.20.140.10:FF:000001">
    <property type="entry name" value="Poly [ADP-ribose] polymerase"/>
    <property type="match status" value="1"/>
</dbReference>
<organism evidence="13 14">
    <name type="scientific">Chrysochromulina tobinii</name>
    <dbReference type="NCBI Taxonomy" id="1460289"/>
    <lineage>
        <taxon>Eukaryota</taxon>
        <taxon>Haptista</taxon>
        <taxon>Haptophyta</taxon>
        <taxon>Prymnesiophyceae</taxon>
        <taxon>Prymnesiales</taxon>
        <taxon>Chrysochromulinaceae</taxon>
        <taxon>Chrysochromulina</taxon>
    </lineage>
</organism>
<dbReference type="SMART" id="SM00773">
    <property type="entry name" value="WGR"/>
    <property type="match status" value="1"/>
</dbReference>
<dbReference type="GO" id="GO:0070212">
    <property type="term" value="P:protein poly-ADP-ribosylation"/>
    <property type="evidence" value="ECO:0007669"/>
    <property type="project" value="TreeGrafter"/>
</dbReference>
<dbReference type="GO" id="GO:0016779">
    <property type="term" value="F:nucleotidyltransferase activity"/>
    <property type="evidence" value="ECO:0007669"/>
    <property type="project" value="UniProtKB-KW"/>
</dbReference>
<dbReference type="Gene3D" id="2.20.140.10">
    <property type="entry name" value="WGR domain"/>
    <property type="match status" value="1"/>
</dbReference>
<evidence type="ECO:0000256" key="8">
    <source>
        <dbReference type="ARBA" id="ARBA00024347"/>
    </source>
</evidence>
<dbReference type="PROSITE" id="PS51977">
    <property type="entry name" value="WGR"/>
    <property type="match status" value="1"/>
</dbReference>
<comment type="similarity">
    <text evidence="8">Belongs to the ARTD/PARP family.</text>
</comment>
<gene>
    <name evidence="13" type="ORF">Ctob_006851</name>
</gene>
<evidence type="ECO:0000313" key="13">
    <source>
        <dbReference type="EMBL" id="KOO27106.1"/>
    </source>
</evidence>
<dbReference type="PANTHER" id="PTHR10459:SF60">
    <property type="entry name" value="POLY [ADP-RIBOSE] POLYMERASE 2"/>
    <property type="match status" value="1"/>
</dbReference>
<dbReference type="SUPFAM" id="SSF142921">
    <property type="entry name" value="WGR domain-like"/>
    <property type="match status" value="1"/>
</dbReference>
<accession>A0A0M0JKJ7</accession>
<dbReference type="Pfam" id="PF05406">
    <property type="entry name" value="WGR"/>
    <property type="match status" value="1"/>
</dbReference>
<evidence type="ECO:0000256" key="11">
    <source>
        <dbReference type="SAM" id="MobiDB-lite"/>
    </source>
</evidence>
<evidence type="ECO:0000256" key="3">
    <source>
        <dbReference type="ARBA" id="ARBA00022676"/>
    </source>
</evidence>
<evidence type="ECO:0000256" key="1">
    <source>
        <dbReference type="ARBA" id="ARBA00004123"/>
    </source>
</evidence>
<keyword evidence="14" id="KW-1185">Reference proteome</keyword>
<dbReference type="Gene3D" id="1.25.40.20">
    <property type="entry name" value="Ankyrin repeat-containing domain"/>
    <property type="match status" value="1"/>
</dbReference>
<dbReference type="SUPFAM" id="SSF48403">
    <property type="entry name" value="Ankyrin repeat"/>
    <property type="match status" value="1"/>
</dbReference>
<comment type="subcellular location">
    <subcellularLocation>
        <location evidence="1">Nucleus</location>
    </subcellularLocation>
</comment>
<evidence type="ECO:0000256" key="2">
    <source>
        <dbReference type="ARBA" id="ARBA00012020"/>
    </source>
</evidence>
<keyword evidence="7" id="KW-0539">Nucleus</keyword>
<keyword evidence="5" id="KW-0548">Nucleotidyltransferase</keyword>
<dbReference type="OrthoDB" id="539213at2759"/>
<keyword evidence="6" id="KW-0520">NAD</keyword>
<keyword evidence="10" id="KW-0040">ANK repeat</keyword>
<dbReference type="InterPro" id="IPR036770">
    <property type="entry name" value="Ankyrin_rpt-contain_sf"/>
</dbReference>
<evidence type="ECO:0000259" key="12">
    <source>
        <dbReference type="PROSITE" id="PS51977"/>
    </source>
</evidence>
<dbReference type="GO" id="GO:1990404">
    <property type="term" value="F:NAD+-protein mono-ADP-ribosyltransferase activity"/>
    <property type="evidence" value="ECO:0007669"/>
    <property type="project" value="TreeGrafter"/>
</dbReference>